<sequence>MSIMSLSLNIASFSIKINVNRDKNKNIETLDKVIEKEKIYNDSIDNIERAKAAFYNMNMLQ</sequence>
<reference evidence="1 2" key="1">
    <citation type="submission" date="2016-10" db="EMBL/GenBank/DDBJ databases">
        <authorList>
            <person name="de Groot N.N."/>
        </authorList>
    </citation>
    <scope>NUCLEOTIDE SEQUENCE [LARGE SCALE GENOMIC DNA]</scope>
    <source>
        <strain evidence="1 2">DSM 18978</strain>
    </source>
</reference>
<dbReference type="Proteomes" id="UP000198636">
    <property type="component" value="Unassembled WGS sequence"/>
</dbReference>
<protein>
    <submittedName>
        <fullName evidence="1">Uncharacterized protein</fullName>
    </submittedName>
</protein>
<proteinExistence type="predicted"/>
<name>A0A1G5FHP2_9FIRM</name>
<dbReference type="OrthoDB" id="9922223at2"/>
<dbReference type="AlphaFoldDB" id="A0A1G5FHP2"/>
<gene>
    <name evidence="1" type="ORF">SAMN03080606_01424</name>
</gene>
<evidence type="ECO:0000313" key="1">
    <source>
        <dbReference type="EMBL" id="SCY38776.1"/>
    </source>
</evidence>
<dbReference type="RefSeq" id="WP_091541624.1">
    <property type="nucleotide sequence ID" value="NZ_FMUS01000007.1"/>
</dbReference>
<evidence type="ECO:0000313" key="2">
    <source>
        <dbReference type="Proteomes" id="UP000198636"/>
    </source>
</evidence>
<dbReference type="EMBL" id="FMUS01000007">
    <property type="protein sequence ID" value="SCY38776.1"/>
    <property type="molecule type" value="Genomic_DNA"/>
</dbReference>
<keyword evidence="2" id="KW-1185">Reference proteome</keyword>
<accession>A0A1G5FHP2</accession>
<organism evidence="1 2">
    <name type="scientific">Alkaliphilus peptidifermentans DSM 18978</name>
    <dbReference type="NCBI Taxonomy" id="1120976"/>
    <lineage>
        <taxon>Bacteria</taxon>
        <taxon>Bacillati</taxon>
        <taxon>Bacillota</taxon>
        <taxon>Clostridia</taxon>
        <taxon>Peptostreptococcales</taxon>
        <taxon>Natronincolaceae</taxon>
        <taxon>Alkaliphilus</taxon>
    </lineage>
</organism>